<dbReference type="InterPro" id="IPR008775">
    <property type="entry name" value="Phytyl_CoA_dOase-like"/>
</dbReference>
<name>A0ABM7F7L4_9ACTN</name>
<evidence type="ECO:0000313" key="2">
    <source>
        <dbReference type="Proteomes" id="UP001321542"/>
    </source>
</evidence>
<protein>
    <recommendedName>
        <fullName evidence="3">Phytanoyl-CoA dioxygenase</fullName>
    </recommendedName>
</protein>
<dbReference type="SUPFAM" id="SSF51197">
    <property type="entry name" value="Clavaminate synthase-like"/>
    <property type="match status" value="1"/>
</dbReference>
<gene>
    <name evidence="1" type="ORF">SGFS_031140</name>
</gene>
<dbReference type="RefSeq" id="WP_286250647.1">
    <property type="nucleotide sequence ID" value="NZ_AP018448.1"/>
</dbReference>
<evidence type="ECO:0008006" key="3">
    <source>
        <dbReference type="Google" id="ProtNLM"/>
    </source>
</evidence>
<proteinExistence type="predicted"/>
<dbReference type="Proteomes" id="UP001321542">
    <property type="component" value="Chromosome"/>
</dbReference>
<sequence>MTLAATQVRFFETFGFLHLPGLMANEIERITAAFESVWERAGRQRTPGKRACLVPFVDRDAYLSALLDDPRINTIPSQLLGPDFNYCSSDGNFYTGNTAYHSNPFSGGLSALKVAFYLDPVGPDSGCLRVFPGSHRFDDSYAKLLSGSIGSSAEAWGQEQSDLPAISISSQPGDVVVFTHGIKHGSFGGGEGRRLFVMNFTEHCPQELLPALRDHVGAMARFWNDNYYGEAMLATAGPERMVHLQQILDNQDHLPELVAQARREMDGPAQG</sequence>
<dbReference type="Pfam" id="PF05721">
    <property type="entry name" value="PhyH"/>
    <property type="match status" value="1"/>
</dbReference>
<dbReference type="EMBL" id="AP018448">
    <property type="protein sequence ID" value="BBC31820.1"/>
    <property type="molecule type" value="Genomic_DNA"/>
</dbReference>
<organism evidence="1 2">
    <name type="scientific">Streptomyces graminofaciens</name>
    <dbReference type="NCBI Taxonomy" id="68212"/>
    <lineage>
        <taxon>Bacteria</taxon>
        <taxon>Bacillati</taxon>
        <taxon>Actinomycetota</taxon>
        <taxon>Actinomycetes</taxon>
        <taxon>Kitasatosporales</taxon>
        <taxon>Streptomycetaceae</taxon>
        <taxon>Streptomyces</taxon>
    </lineage>
</organism>
<keyword evidence="2" id="KW-1185">Reference proteome</keyword>
<reference evidence="1 2" key="2">
    <citation type="journal article" date="2023" name="ChemBioChem">
        <title>Acyltransferase Domain Exchange between Two Independent Type I Polyketide Synthases in the Same Producer Strain of Macrolide Antibiotics.</title>
        <authorList>
            <person name="Kudo F."/>
            <person name="Kishikawa K."/>
            <person name="Tsuboi K."/>
            <person name="Kido T."/>
            <person name="Usui T."/>
            <person name="Hashimoto J."/>
            <person name="Shin-Ya K."/>
            <person name="Miyanaga A."/>
            <person name="Eguchi T."/>
        </authorList>
    </citation>
    <scope>NUCLEOTIDE SEQUENCE [LARGE SCALE GENOMIC DNA]</scope>
    <source>
        <strain evidence="1 2">A-8890</strain>
    </source>
</reference>
<accession>A0ABM7F7L4</accession>
<dbReference type="Gene3D" id="2.60.120.620">
    <property type="entry name" value="q2cbj1_9rhob like domain"/>
    <property type="match status" value="1"/>
</dbReference>
<reference evidence="1 2" key="1">
    <citation type="journal article" date="2010" name="ChemBioChem">
        <title>Cloning and characterization of the biosynthetic gene cluster of 16-membered macrolide antibiotic FD-891: involvement of a dual functional cytochrome P450 monooxygenase catalyzing epoxidation and hydroxylation.</title>
        <authorList>
            <person name="Kudo F."/>
            <person name="Motegi A."/>
            <person name="Mizoue K."/>
            <person name="Eguchi T."/>
        </authorList>
    </citation>
    <scope>NUCLEOTIDE SEQUENCE [LARGE SCALE GENOMIC DNA]</scope>
    <source>
        <strain evidence="1 2">A-8890</strain>
    </source>
</reference>
<evidence type="ECO:0000313" key="1">
    <source>
        <dbReference type="EMBL" id="BBC31820.1"/>
    </source>
</evidence>